<dbReference type="SUPFAM" id="SSF103088">
    <property type="entry name" value="OmpA-like"/>
    <property type="match status" value="1"/>
</dbReference>
<name>A0A4R5Q9A4_9PROT</name>
<keyword evidence="3" id="KW-0998">Cell outer membrane</keyword>
<keyword evidence="6" id="KW-0732">Signal</keyword>
<feature type="region of interest" description="Disordered" evidence="5">
    <location>
        <begin position="69"/>
        <end position="103"/>
    </location>
</feature>
<feature type="chain" id="PRO_5020328789" description="OmpA-like domain-containing protein" evidence="6">
    <location>
        <begin position="27"/>
        <end position="240"/>
    </location>
</feature>
<evidence type="ECO:0000256" key="2">
    <source>
        <dbReference type="ARBA" id="ARBA00023136"/>
    </source>
</evidence>
<evidence type="ECO:0000256" key="1">
    <source>
        <dbReference type="ARBA" id="ARBA00004442"/>
    </source>
</evidence>
<evidence type="ECO:0000313" key="9">
    <source>
        <dbReference type="Proteomes" id="UP000295096"/>
    </source>
</evidence>
<keyword evidence="9" id="KW-1185">Reference proteome</keyword>
<evidence type="ECO:0000256" key="6">
    <source>
        <dbReference type="SAM" id="SignalP"/>
    </source>
</evidence>
<dbReference type="PANTHER" id="PTHR30329">
    <property type="entry name" value="STATOR ELEMENT OF FLAGELLAR MOTOR COMPLEX"/>
    <property type="match status" value="1"/>
</dbReference>
<dbReference type="GO" id="GO:0009279">
    <property type="term" value="C:cell outer membrane"/>
    <property type="evidence" value="ECO:0007669"/>
    <property type="project" value="UniProtKB-SubCell"/>
</dbReference>
<feature type="domain" description="OmpA-like" evidence="7">
    <location>
        <begin position="127"/>
        <end position="240"/>
    </location>
</feature>
<dbReference type="PROSITE" id="PS51123">
    <property type="entry name" value="OMPA_2"/>
    <property type="match status" value="1"/>
</dbReference>
<reference evidence="8 9" key="1">
    <citation type="journal article" date="2016" name="J. Microbiol.">
        <title>Dankookia rubra gen. nov., sp. nov., an alphaproteobacterium isolated from sediment of a shallow stream.</title>
        <authorList>
            <person name="Kim W.H."/>
            <person name="Kim D.H."/>
            <person name="Kang K."/>
            <person name="Ahn T.Y."/>
        </authorList>
    </citation>
    <scope>NUCLEOTIDE SEQUENCE [LARGE SCALE GENOMIC DNA]</scope>
    <source>
        <strain evidence="8 9">JCM30602</strain>
    </source>
</reference>
<protein>
    <recommendedName>
        <fullName evidence="7">OmpA-like domain-containing protein</fullName>
    </recommendedName>
</protein>
<feature type="compositionally biased region" description="Low complexity" evidence="5">
    <location>
        <begin position="69"/>
        <end position="88"/>
    </location>
</feature>
<dbReference type="InterPro" id="IPR050330">
    <property type="entry name" value="Bact_OuterMem_StrucFunc"/>
</dbReference>
<dbReference type="EMBL" id="SMSJ01000074">
    <property type="protein sequence ID" value="TDH59243.1"/>
    <property type="molecule type" value="Genomic_DNA"/>
</dbReference>
<dbReference type="Gene3D" id="3.30.1330.60">
    <property type="entry name" value="OmpA-like domain"/>
    <property type="match status" value="1"/>
</dbReference>
<comment type="subcellular location">
    <subcellularLocation>
        <location evidence="1">Cell outer membrane</location>
    </subcellularLocation>
</comment>
<feature type="signal peptide" evidence="6">
    <location>
        <begin position="1"/>
        <end position="26"/>
    </location>
</feature>
<organism evidence="8 9">
    <name type="scientific">Dankookia rubra</name>
    <dbReference type="NCBI Taxonomy" id="1442381"/>
    <lineage>
        <taxon>Bacteria</taxon>
        <taxon>Pseudomonadati</taxon>
        <taxon>Pseudomonadota</taxon>
        <taxon>Alphaproteobacteria</taxon>
        <taxon>Acetobacterales</taxon>
        <taxon>Roseomonadaceae</taxon>
        <taxon>Dankookia</taxon>
    </lineage>
</organism>
<comment type="caution">
    <text evidence="8">The sequence shown here is derived from an EMBL/GenBank/DDBJ whole genome shotgun (WGS) entry which is preliminary data.</text>
</comment>
<proteinExistence type="predicted"/>
<sequence length="240" mass="25339">MFQPLHHRLAGLATLAALLSAGSALAQSVPAASVRIFEEPPPMELLRSIMVPESRSGLTRRIVLGAPDQPAPLASPSAAPERSAEAAPIVPAPRRTRPQGNASSAMVAAAGLVSPLPAPVPELAPPAPATSGSIGFRINFALNSDVVPQSAFPFIDRIAELLREQSQVKLQVEGHTDALGSDTYNLELSQRRAAAVANYLVDRQGIEATRLVVLGMGEGTPLVENGFDPRNRRVQFARVD</sequence>
<accession>A0A4R5Q9A4</accession>
<evidence type="ECO:0000259" key="7">
    <source>
        <dbReference type="PROSITE" id="PS51123"/>
    </source>
</evidence>
<keyword evidence="2 4" id="KW-0472">Membrane</keyword>
<dbReference type="InterPro" id="IPR006665">
    <property type="entry name" value="OmpA-like"/>
</dbReference>
<dbReference type="InterPro" id="IPR006664">
    <property type="entry name" value="OMP_bac"/>
</dbReference>
<dbReference type="Pfam" id="PF00691">
    <property type="entry name" value="OmpA"/>
    <property type="match status" value="1"/>
</dbReference>
<dbReference type="InterPro" id="IPR006690">
    <property type="entry name" value="OMPA-like_CS"/>
</dbReference>
<dbReference type="RefSeq" id="WP_133291953.1">
    <property type="nucleotide sequence ID" value="NZ_SMSJ01000074.1"/>
</dbReference>
<dbReference type="PROSITE" id="PS01068">
    <property type="entry name" value="OMPA_1"/>
    <property type="match status" value="1"/>
</dbReference>
<dbReference type="InterPro" id="IPR036737">
    <property type="entry name" value="OmpA-like_sf"/>
</dbReference>
<dbReference type="Proteomes" id="UP000295096">
    <property type="component" value="Unassembled WGS sequence"/>
</dbReference>
<dbReference type="PANTHER" id="PTHR30329:SF21">
    <property type="entry name" value="LIPOPROTEIN YIAD-RELATED"/>
    <property type="match status" value="1"/>
</dbReference>
<dbReference type="OrthoDB" id="9814546at2"/>
<dbReference type="PRINTS" id="PR01021">
    <property type="entry name" value="OMPADOMAIN"/>
</dbReference>
<dbReference type="AlphaFoldDB" id="A0A4R5Q9A4"/>
<evidence type="ECO:0000256" key="4">
    <source>
        <dbReference type="PROSITE-ProRule" id="PRU00473"/>
    </source>
</evidence>
<dbReference type="CDD" id="cd07185">
    <property type="entry name" value="OmpA_C-like"/>
    <property type="match status" value="1"/>
</dbReference>
<evidence type="ECO:0000256" key="5">
    <source>
        <dbReference type="SAM" id="MobiDB-lite"/>
    </source>
</evidence>
<evidence type="ECO:0000256" key="3">
    <source>
        <dbReference type="ARBA" id="ARBA00023237"/>
    </source>
</evidence>
<gene>
    <name evidence="8" type="ORF">E2C06_28385</name>
</gene>
<evidence type="ECO:0000313" key="8">
    <source>
        <dbReference type="EMBL" id="TDH59243.1"/>
    </source>
</evidence>